<evidence type="ECO:0000313" key="3">
    <source>
        <dbReference type="Proteomes" id="UP001215280"/>
    </source>
</evidence>
<feature type="region of interest" description="Disordered" evidence="1">
    <location>
        <begin position="881"/>
        <end position="903"/>
    </location>
</feature>
<evidence type="ECO:0000313" key="2">
    <source>
        <dbReference type="EMBL" id="KAJ7771346.1"/>
    </source>
</evidence>
<dbReference type="Proteomes" id="UP001215280">
    <property type="component" value="Unassembled WGS sequence"/>
</dbReference>
<feature type="compositionally biased region" description="Low complexity" evidence="1">
    <location>
        <begin position="11"/>
        <end position="23"/>
    </location>
</feature>
<comment type="caution">
    <text evidence="2">The sequence shown here is derived from an EMBL/GenBank/DDBJ whole genome shotgun (WGS) entry which is preliminary data.</text>
</comment>
<dbReference type="AlphaFoldDB" id="A0AAD7NQW5"/>
<sequence>MPDWEGELPWSSAANTRTSATAAPPDAVLEPESTSARQPPTRTLPQKAAGAATTPRKTSRRHSCPAHRYPRPRTRASTSPSPRRSTSMGAPVPSYGGGRYIGSDVGSLDHYAGALGYDAFAGVAANKPLEHDGPALIDPALRPHLQIHALYPFHPHLESSHILRRRLGNDTSGSSASASRSSFEPAGEARLQRGCAPSSGKCVIRDEAGDEGEPRAVSVLARPRSVHKDTCARAWGMRYWALARGVFASRLPRPVGGVFSERRVRHAYVPAERHAHVCPLARSQHLDVLGPGHPTQNAWGTPPRGRCVQEYANVQYETLLSYGGGGGGGFDTQHTPTSAAGEWEREQGRERGDGGSAGDESELGSAVDRDGDESAASSPLSPLSDRKGNSETQRQEDHQESFREAPALAKLVGITAYSGRDKFRDDRHDEIHEYSKSLPGPTNAGGKFRKAEALLWAKEDAAVWDAEAAVQDGVDWVERQKLVTTGFEQMVDNLHASRRFRPFVATMVMAWLNEDGKVIFETEAVPDDIVVPETFKKLNEPLVKKTLDAMYVWAEEPLKEYPSTHEAPTRRVSPVFPLSMEDLDDRSHKAIVQTLTDYLVASFDAAFDSREIPWEDIATEPEHYYDVTRFEFNFPLAEVADLSHAQVYELAAVLAAGAGTGTSGFFHAPTPSSHAGSPTRPHSPPSDTPPPCTPRSPRPHTPTGPGTPRPEAYLEREAEAARLKREAEEMARLKREAEEAAHLKREVEEAARLKCEAEEAARLKREAEEAARLKREAEEAACLKREADEAARLKREAEEAARLKREAEEQTRLSEEGGQPGLKRGGGRKRKAEEELPQEDGSAPRRTGRTRQTVEEARLEREKKITATVGKKIKPSYEYVVKSPAKSTSKAGTRRDETQDLSELESCRNFSPWTELQFPWNSSPWAEVKK</sequence>
<feature type="compositionally biased region" description="Basic and acidic residues" evidence="1">
    <location>
        <begin position="342"/>
        <end position="353"/>
    </location>
</feature>
<feature type="compositionally biased region" description="Basic and acidic residues" evidence="1">
    <location>
        <begin position="384"/>
        <end position="403"/>
    </location>
</feature>
<feature type="compositionally biased region" description="Basic and acidic residues" evidence="1">
    <location>
        <begin position="852"/>
        <end position="862"/>
    </location>
</feature>
<feature type="compositionally biased region" description="Low complexity" evidence="1">
    <location>
        <begin position="75"/>
        <end position="87"/>
    </location>
</feature>
<reference evidence="2" key="1">
    <citation type="submission" date="2023-03" db="EMBL/GenBank/DDBJ databases">
        <title>Massive genome expansion in bonnet fungi (Mycena s.s.) driven by repeated elements and novel gene families across ecological guilds.</title>
        <authorList>
            <consortium name="Lawrence Berkeley National Laboratory"/>
            <person name="Harder C.B."/>
            <person name="Miyauchi S."/>
            <person name="Viragh M."/>
            <person name="Kuo A."/>
            <person name="Thoen E."/>
            <person name="Andreopoulos B."/>
            <person name="Lu D."/>
            <person name="Skrede I."/>
            <person name="Drula E."/>
            <person name="Henrissat B."/>
            <person name="Morin E."/>
            <person name="Kohler A."/>
            <person name="Barry K."/>
            <person name="LaButti K."/>
            <person name="Morin E."/>
            <person name="Salamov A."/>
            <person name="Lipzen A."/>
            <person name="Mereny Z."/>
            <person name="Hegedus B."/>
            <person name="Baldrian P."/>
            <person name="Stursova M."/>
            <person name="Weitz H."/>
            <person name="Taylor A."/>
            <person name="Grigoriev I.V."/>
            <person name="Nagy L.G."/>
            <person name="Martin F."/>
            <person name="Kauserud H."/>
        </authorList>
    </citation>
    <scope>NUCLEOTIDE SEQUENCE</scope>
    <source>
        <strain evidence="2">CBHHK188m</strain>
    </source>
</reference>
<dbReference type="PANTHER" id="PTHR38758:SF1">
    <property type="entry name" value="PROTEIN, PUTATIVE-RELATED"/>
    <property type="match status" value="1"/>
</dbReference>
<gene>
    <name evidence="2" type="ORF">DFH07DRAFT_953520</name>
</gene>
<evidence type="ECO:0000256" key="1">
    <source>
        <dbReference type="SAM" id="MobiDB-lite"/>
    </source>
</evidence>
<feature type="compositionally biased region" description="Low complexity" evidence="1">
    <location>
        <begin position="172"/>
        <end position="182"/>
    </location>
</feature>
<feature type="region of interest" description="Disordered" evidence="1">
    <location>
        <begin position="325"/>
        <end position="405"/>
    </location>
</feature>
<feature type="compositionally biased region" description="Polar residues" evidence="1">
    <location>
        <begin position="32"/>
        <end position="44"/>
    </location>
</feature>
<feature type="region of interest" description="Disordered" evidence="1">
    <location>
        <begin position="168"/>
        <end position="196"/>
    </location>
</feature>
<dbReference type="EMBL" id="JARJLG010000021">
    <property type="protein sequence ID" value="KAJ7771346.1"/>
    <property type="molecule type" value="Genomic_DNA"/>
</dbReference>
<organism evidence="2 3">
    <name type="scientific">Mycena maculata</name>
    <dbReference type="NCBI Taxonomy" id="230809"/>
    <lineage>
        <taxon>Eukaryota</taxon>
        <taxon>Fungi</taxon>
        <taxon>Dikarya</taxon>
        <taxon>Basidiomycota</taxon>
        <taxon>Agaricomycotina</taxon>
        <taxon>Agaricomycetes</taxon>
        <taxon>Agaricomycetidae</taxon>
        <taxon>Agaricales</taxon>
        <taxon>Marasmiineae</taxon>
        <taxon>Mycenaceae</taxon>
        <taxon>Mycena</taxon>
    </lineage>
</organism>
<feature type="compositionally biased region" description="Basic residues" evidence="1">
    <location>
        <begin position="57"/>
        <end position="74"/>
    </location>
</feature>
<feature type="region of interest" description="Disordered" evidence="1">
    <location>
        <begin position="665"/>
        <end position="712"/>
    </location>
</feature>
<accession>A0AAD7NQW5</accession>
<proteinExistence type="predicted"/>
<feature type="compositionally biased region" description="Basic and acidic residues" evidence="1">
    <location>
        <begin position="789"/>
        <end position="815"/>
    </location>
</feature>
<feature type="region of interest" description="Disordered" evidence="1">
    <location>
        <begin position="789"/>
        <end position="862"/>
    </location>
</feature>
<protein>
    <submittedName>
        <fullName evidence="2">Uncharacterized protein</fullName>
    </submittedName>
</protein>
<dbReference type="PANTHER" id="PTHR38758">
    <property type="entry name" value="PUTATIVE-RELATED"/>
    <property type="match status" value="1"/>
</dbReference>
<keyword evidence="3" id="KW-1185">Reference proteome</keyword>
<feature type="compositionally biased region" description="Pro residues" evidence="1">
    <location>
        <begin position="681"/>
        <end position="708"/>
    </location>
</feature>
<feature type="region of interest" description="Disordered" evidence="1">
    <location>
        <begin position="1"/>
        <end position="93"/>
    </location>
</feature>
<name>A0AAD7NQW5_9AGAR</name>
<feature type="compositionally biased region" description="Low complexity" evidence="1">
    <location>
        <begin position="374"/>
        <end position="383"/>
    </location>
</feature>